<dbReference type="PANTHER" id="PTHR42964:SF1">
    <property type="entry name" value="POLYKETIDE BIOSYNTHESIS ENOYL-COA HYDRATASE PKSH-RELATED"/>
    <property type="match status" value="1"/>
</dbReference>
<dbReference type="Proteomes" id="UP000006265">
    <property type="component" value="Unassembled WGS sequence"/>
</dbReference>
<evidence type="ECO:0000256" key="3">
    <source>
        <dbReference type="ARBA" id="ARBA00022832"/>
    </source>
</evidence>
<comment type="similarity">
    <text evidence="2 6">Belongs to the enoyl-CoA hydratase/isomerase family.</text>
</comment>
<evidence type="ECO:0000256" key="4">
    <source>
        <dbReference type="ARBA" id="ARBA00023709"/>
    </source>
</evidence>
<evidence type="ECO:0000256" key="1">
    <source>
        <dbReference type="ARBA" id="ARBA00002994"/>
    </source>
</evidence>
<dbReference type="Gene3D" id="1.10.12.10">
    <property type="entry name" value="Lyase 2-enoyl-coa Hydratase, Chain A, domain 2"/>
    <property type="match status" value="1"/>
</dbReference>
<dbReference type="eggNOG" id="COG1024">
    <property type="taxonomic scope" value="Bacteria"/>
</dbReference>
<comment type="catalytic activity">
    <reaction evidence="5">
        <text>a 4-saturated-(3S)-3-hydroxyacyl-CoA = a (3E)-enoyl-CoA + H2O</text>
        <dbReference type="Rhea" id="RHEA:20724"/>
        <dbReference type="ChEBI" id="CHEBI:15377"/>
        <dbReference type="ChEBI" id="CHEBI:58521"/>
        <dbReference type="ChEBI" id="CHEBI:137480"/>
        <dbReference type="EC" id="4.2.1.17"/>
    </reaction>
</comment>
<protein>
    <submittedName>
        <fullName evidence="8">Enoyl-CoA hydratase/isomerase family protein</fullName>
    </submittedName>
</protein>
<organism evidence="8 9">
    <name type="scientific">Mycolicibacterium hassiacum (strain DSM 44199 / CIP 105218 / JCM 12690 / 3849)</name>
    <name type="common">Mycobacterium hassiacum</name>
    <dbReference type="NCBI Taxonomy" id="1122247"/>
    <lineage>
        <taxon>Bacteria</taxon>
        <taxon>Bacillati</taxon>
        <taxon>Actinomycetota</taxon>
        <taxon>Actinomycetes</taxon>
        <taxon>Mycobacteriales</taxon>
        <taxon>Mycobacteriaceae</taxon>
        <taxon>Mycolicibacterium</taxon>
    </lineage>
</organism>
<dbReference type="CDD" id="cd06558">
    <property type="entry name" value="crotonase-like"/>
    <property type="match status" value="1"/>
</dbReference>
<name>K5BD23_MYCHD</name>
<evidence type="ECO:0000256" key="2">
    <source>
        <dbReference type="ARBA" id="ARBA00005254"/>
    </source>
</evidence>
<keyword evidence="3" id="KW-0276">Fatty acid metabolism</keyword>
<comment type="function">
    <text evidence="1">Could possibly oxidize fatty acids using specific components.</text>
</comment>
<evidence type="ECO:0000256" key="6">
    <source>
        <dbReference type="RuleBase" id="RU003707"/>
    </source>
</evidence>
<gene>
    <name evidence="8" type="ORF">C731_4792</name>
</gene>
<evidence type="ECO:0000256" key="5">
    <source>
        <dbReference type="ARBA" id="ARBA00023717"/>
    </source>
</evidence>
<dbReference type="EMBL" id="AMRA01000155">
    <property type="protein sequence ID" value="EKF21206.1"/>
    <property type="molecule type" value="Genomic_DNA"/>
</dbReference>
<accession>K5BD23</accession>
<feature type="region of interest" description="Disordered" evidence="7">
    <location>
        <begin position="241"/>
        <end position="270"/>
    </location>
</feature>
<sequence>MEQHVPYQRLIVERRGPVGWIINNRPDRLNAYDSVMRAEFPRAWAELDRDPQVRVIVHTGNGRAFCAGADVSDLDATGIEQFRETMRTLDLRLTAWHMNVGKPVITAVNGACAGGGLHWVTDADIVIAASDATFVDPHVSLGQVSALETIGLMRRMPAEAVFRMALVGSHERLTAQRAYELGMISQVVDPPERLREVAQELAEKIARNSPAAMRATKRALWGALEHGLTDACREGAKHLTSMWGHPDQDEGPRAFAEKRTPQWQPLEVES</sequence>
<keyword evidence="8" id="KW-0413">Isomerase</keyword>
<keyword evidence="9" id="KW-1185">Reference proteome</keyword>
<dbReference type="GO" id="GO:0016853">
    <property type="term" value="F:isomerase activity"/>
    <property type="evidence" value="ECO:0007669"/>
    <property type="project" value="UniProtKB-KW"/>
</dbReference>
<dbReference type="GO" id="GO:0004300">
    <property type="term" value="F:enoyl-CoA hydratase activity"/>
    <property type="evidence" value="ECO:0007669"/>
    <property type="project" value="UniProtKB-EC"/>
</dbReference>
<dbReference type="GO" id="GO:0006631">
    <property type="term" value="P:fatty acid metabolic process"/>
    <property type="evidence" value="ECO:0007669"/>
    <property type="project" value="UniProtKB-KW"/>
</dbReference>
<dbReference type="OrthoDB" id="153350at2"/>
<dbReference type="InterPro" id="IPR029045">
    <property type="entry name" value="ClpP/crotonase-like_dom_sf"/>
</dbReference>
<dbReference type="PATRIC" id="fig|1122247.3.peg.4592"/>
<evidence type="ECO:0000313" key="9">
    <source>
        <dbReference type="Proteomes" id="UP000006265"/>
    </source>
</evidence>
<dbReference type="Pfam" id="PF00378">
    <property type="entry name" value="ECH_1"/>
    <property type="match status" value="1"/>
</dbReference>
<dbReference type="InterPro" id="IPR014748">
    <property type="entry name" value="Enoyl-CoA_hydra_C"/>
</dbReference>
<keyword evidence="3" id="KW-0443">Lipid metabolism</keyword>
<dbReference type="InterPro" id="IPR018376">
    <property type="entry name" value="Enoyl-CoA_hyd/isom_CS"/>
</dbReference>
<dbReference type="InterPro" id="IPR001753">
    <property type="entry name" value="Enoyl-CoA_hydra/iso"/>
</dbReference>
<feature type="compositionally biased region" description="Basic and acidic residues" evidence="7">
    <location>
        <begin position="246"/>
        <end position="260"/>
    </location>
</feature>
<dbReference type="STRING" id="1122247.GCA_000379865_01008"/>
<dbReference type="AlphaFoldDB" id="K5BD23"/>
<dbReference type="PROSITE" id="PS00166">
    <property type="entry name" value="ENOYL_COA_HYDRATASE"/>
    <property type="match status" value="1"/>
</dbReference>
<dbReference type="Gene3D" id="3.90.226.10">
    <property type="entry name" value="2-enoyl-CoA Hydratase, Chain A, domain 1"/>
    <property type="match status" value="1"/>
</dbReference>
<proteinExistence type="inferred from homology"/>
<evidence type="ECO:0000256" key="7">
    <source>
        <dbReference type="SAM" id="MobiDB-lite"/>
    </source>
</evidence>
<comment type="caution">
    <text evidence="8">The sequence shown here is derived from an EMBL/GenBank/DDBJ whole genome shotgun (WGS) entry which is preliminary data.</text>
</comment>
<comment type="catalytic activity">
    <reaction evidence="4">
        <text>a (3S)-3-hydroxyacyl-CoA = a (2E)-enoyl-CoA + H2O</text>
        <dbReference type="Rhea" id="RHEA:16105"/>
        <dbReference type="ChEBI" id="CHEBI:15377"/>
        <dbReference type="ChEBI" id="CHEBI:57318"/>
        <dbReference type="ChEBI" id="CHEBI:58856"/>
        <dbReference type="EC" id="4.2.1.17"/>
    </reaction>
</comment>
<dbReference type="PANTHER" id="PTHR42964">
    <property type="entry name" value="ENOYL-COA HYDRATASE"/>
    <property type="match status" value="1"/>
</dbReference>
<dbReference type="RefSeq" id="WP_005632533.1">
    <property type="nucleotide sequence ID" value="NZ_AMRA01000155.1"/>
</dbReference>
<dbReference type="SUPFAM" id="SSF52096">
    <property type="entry name" value="ClpP/crotonase"/>
    <property type="match status" value="1"/>
</dbReference>
<reference evidence="8 9" key="1">
    <citation type="journal article" date="2012" name="J. Bacteriol.">
        <title>Genome sequence of Mycobacterium hassiacum DSM 44199, a rare source of heat-stable mycobacterial proteins.</title>
        <authorList>
            <person name="Tiago I."/>
            <person name="Maranha A."/>
            <person name="Mendes V."/>
            <person name="Alarico S."/>
            <person name="Moynihan P.J."/>
            <person name="Clarke A.J."/>
            <person name="Macedo-Ribeiro S."/>
            <person name="Pereira P.J."/>
            <person name="Empadinhas N."/>
        </authorList>
    </citation>
    <scope>NUCLEOTIDE SEQUENCE [LARGE SCALE GENOMIC DNA]</scope>
    <source>
        <strain evidence="9">DSM 44199 / CIP 105218 / JCM 12690 / 3849</strain>
    </source>
</reference>
<evidence type="ECO:0000313" key="8">
    <source>
        <dbReference type="EMBL" id="EKF21206.1"/>
    </source>
</evidence>
<dbReference type="InterPro" id="IPR051683">
    <property type="entry name" value="Enoyl-CoA_Hydratase/Isomerase"/>
</dbReference>